<dbReference type="OrthoDB" id="409462at2759"/>
<dbReference type="EMBL" id="CAMXCT010003935">
    <property type="protein sequence ID" value="CAI4006962.1"/>
    <property type="molecule type" value="Genomic_DNA"/>
</dbReference>
<feature type="chain" id="PRO_5043271359" evidence="1">
    <location>
        <begin position="31"/>
        <end position="198"/>
    </location>
</feature>
<evidence type="ECO:0000313" key="2">
    <source>
        <dbReference type="EMBL" id="CAI4006962.1"/>
    </source>
</evidence>
<dbReference type="EMBL" id="CAMXCT020003935">
    <property type="protein sequence ID" value="CAL1160337.1"/>
    <property type="molecule type" value="Genomic_DNA"/>
</dbReference>
<organism evidence="2">
    <name type="scientific">Cladocopium goreaui</name>
    <dbReference type="NCBI Taxonomy" id="2562237"/>
    <lineage>
        <taxon>Eukaryota</taxon>
        <taxon>Sar</taxon>
        <taxon>Alveolata</taxon>
        <taxon>Dinophyceae</taxon>
        <taxon>Suessiales</taxon>
        <taxon>Symbiodiniaceae</taxon>
        <taxon>Cladocopium</taxon>
    </lineage>
</organism>
<comment type="caution">
    <text evidence="2">The sequence shown here is derived from an EMBL/GenBank/DDBJ whole genome shotgun (WGS) entry which is preliminary data.</text>
</comment>
<sequence length="198" mass="21931">MSRLSKRSRLPLPLATVLLLGSLCFTGPQASRPFRTGLRAADEAWREAYDMELQRNRLLREQLKEDMELPEVCEVDWKASYEKLSDCNKELEVALRQQAKTAEEDAQPLSVEPVAFEVTLPDSDSSERVEVVGFRSPKNAAFYLLRGRLPLGLQLTKKDEGRLKGAFMVEAAAPGGAAANGGVMEGDILHALTVVMDR</sequence>
<evidence type="ECO:0000313" key="3">
    <source>
        <dbReference type="EMBL" id="CAL1160337.1"/>
    </source>
</evidence>
<dbReference type="AlphaFoldDB" id="A0A9P1DCH1"/>
<keyword evidence="1" id="KW-0732">Signal</keyword>
<feature type="signal peptide" evidence="1">
    <location>
        <begin position="1"/>
        <end position="30"/>
    </location>
</feature>
<protein>
    <submittedName>
        <fullName evidence="4">PDZ domain-containing protein</fullName>
    </submittedName>
</protein>
<feature type="non-terminal residue" evidence="2">
    <location>
        <position position="198"/>
    </location>
</feature>
<name>A0A9P1DCH1_9DINO</name>
<evidence type="ECO:0000313" key="4">
    <source>
        <dbReference type="EMBL" id="CAL4794274.1"/>
    </source>
</evidence>
<evidence type="ECO:0000256" key="1">
    <source>
        <dbReference type="SAM" id="SignalP"/>
    </source>
</evidence>
<accession>A0A9P1DCH1</accession>
<proteinExistence type="predicted"/>
<keyword evidence="5" id="KW-1185">Reference proteome</keyword>
<gene>
    <name evidence="2" type="ORF">C1SCF055_LOCUS32557</name>
</gene>
<dbReference type="Proteomes" id="UP001152797">
    <property type="component" value="Unassembled WGS sequence"/>
</dbReference>
<reference evidence="2" key="1">
    <citation type="submission" date="2022-10" db="EMBL/GenBank/DDBJ databases">
        <authorList>
            <person name="Chen Y."/>
            <person name="Dougan E. K."/>
            <person name="Chan C."/>
            <person name="Rhodes N."/>
            <person name="Thang M."/>
        </authorList>
    </citation>
    <scope>NUCLEOTIDE SEQUENCE</scope>
</reference>
<evidence type="ECO:0000313" key="5">
    <source>
        <dbReference type="Proteomes" id="UP001152797"/>
    </source>
</evidence>
<dbReference type="EMBL" id="CAMXCT030003935">
    <property type="protein sequence ID" value="CAL4794274.1"/>
    <property type="molecule type" value="Genomic_DNA"/>
</dbReference>
<reference evidence="3" key="2">
    <citation type="submission" date="2024-04" db="EMBL/GenBank/DDBJ databases">
        <authorList>
            <person name="Chen Y."/>
            <person name="Shah S."/>
            <person name="Dougan E. K."/>
            <person name="Thang M."/>
            <person name="Chan C."/>
        </authorList>
    </citation>
    <scope>NUCLEOTIDE SEQUENCE [LARGE SCALE GENOMIC DNA]</scope>
</reference>